<evidence type="ECO:0000256" key="2">
    <source>
        <dbReference type="SAM" id="MobiDB-lite"/>
    </source>
</evidence>
<accession>A0ABQ8PZ72</accession>
<dbReference type="EMBL" id="MU790959">
    <property type="protein sequence ID" value="KAJ3991750.1"/>
    <property type="molecule type" value="Genomic_DNA"/>
</dbReference>
<gene>
    <name evidence="3" type="ORF">F5050DRAFT_1812196</name>
</gene>
<feature type="region of interest" description="Disordered" evidence="2">
    <location>
        <begin position="74"/>
        <end position="118"/>
    </location>
</feature>
<sequence>MLNGTTSTPNDKECLEVTLQSLEHGEQLSEAQQALLDHELQRQKARRCLEALNKQVEEDMQQVNRALAQVKISNDRLSLDANGQTPPRTPKRSTSTAGSSTSIAPATPTRHPTLNTSPTKLTHGMTLIEEDNPKIVLSPGSRAAAYIVFIGEGGKCGLFYAWFPVKGKAGAVSICNIKQHHHVMKKYYDAKEAEHVYGQYLSSGIHAMLTEHESSPDERFIVVKGPNPMACRDRKQLLFNGLEFCFPQGLEVYRFMGSFEAAKGKFCELAVDGFTETIN</sequence>
<dbReference type="Proteomes" id="UP001163828">
    <property type="component" value="Unassembled WGS sequence"/>
</dbReference>
<name>A0ABQ8PZ72_9AGAR</name>
<feature type="coiled-coil region" evidence="1">
    <location>
        <begin position="35"/>
        <end position="73"/>
    </location>
</feature>
<reference evidence="3" key="1">
    <citation type="submission" date="2022-08" db="EMBL/GenBank/DDBJ databases">
        <authorList>
            <consortium name="DOE Joint Genome Institute"/>
            <person name="Min B."/>
            <person name="Riley R."/>
            <person name="Sierra-Patev S."/>
            <person name="Naranjo-Ortiz M."/>
            <person name="Looney B."/>
            <person name="Konkel Z."/>
            <person name="Slot J.C."/>
            <person name="Sakamoto Y."/>
            <person name="Steenwyk J.L."/>
            <person name="Rokas A."/>
            <person name="Carro J."/>
            <person name="Camarero S."/>
            <person name="Ferreira P."/>
            <person name="Molpeceres G."/>
            <person name="Ruiz-Duenas F.J."/>
            <person name="Serrano A."/>
            <person name="Henrissat B."/>
            <person name="Drula E."/>
            <person name="Hughes K.W."/>
            <person name="Mata J.L."/>
            <person name="Ishikawa N.K."/>
            <person name="Vargas-Isla R."/>
            <person name="Ushijima S."/>
            <person name="Smith C.A."/>
            <person name="Ahrendt S."/>
            <person name="Andreopoulos W."/>
            <person name="He G."/>
            <person name="Labutti K."/>
            <person name="Lipzen A."/>
            <person name="Ng V."/>
            <person name="Sandor L."/>
            <person name="Barry K."/>
            <person name="Martinez A.T."/>
            <person name="Xiao Y."/>
            <person name="Gibbons J.G."/>
            <person name="Terashima K."/>
            <person name="Hibbett D.S."/>
            <person name="Grigoriev I.V."/>
        </authorList>
    </citation>
    <scope>NUCLEOTIDE SEQUENCE</scope>
    <source>
        <strain evidence="3">TFB10827</strain>
    </source>
</reference>
<evidence type="ECO:0000313" key="4">
    <source>
        <dbReference type="Proteomes" id="UP001163828"/>
    </source>
</evidence>
<evidence type="ECO:0000313" key="3">
    <source>
        <dbReference type="EMBL" id="KAJ3991750.1"/>
    </source>
</evidence>
<proteinExistence type="predicted"/>
<organism evidence="3 4">
    <name type="scientific">Lentinula boryana</name>
    <dbReference type="NCBI Taxonomy" id="40481"/>
    <lineage>
        <taxon>Eukaryota</taxon>
        <taxon>Fungi</taxon>
        <taxon>Dikarya</taxon>
        <taxon>Basidiomycota</taxon>
        <taxon>Agaricomycotina</taxon>
        <taxon>Agaricomycetes</taxon>
        <taxon>Agaricomycetidae</taxon>
        <taxon>Agaricales</taxon>
        <taxon>Marasmiineae</taxon>
        <taxon>Omphalotaceae</taxon>
        <taxon>Lentinula</taxon>
    </lineage>
</organism>
<keyword evidence="4" id="KW-1185">Reference proteome</keyword>
<evidence type="ECO:0000256" key="1">
    <source>
        <dbReference type="SAM" id="Coils"/>
    </source>
</evidence>
<keyword evidence="1" id="KW-0175">Coiled coil</keyword>
<feature type="compositionally biased region" description="Low complexity" evidence="2">
    <location>
        <begin position="92"/>
        <end position="109"/>
    </location>
</feature>
<comment type="caution">
    <text evidence="3">The sequence shown here is derived from an EMBL/GenBank/DDBJ whole genome shotgun (WGS) entry which is preliminary data.</text>
</comment>
<protein>
    <submittedName>
        <fullName evidence="3">Uncharacterized protein</fullName>
    </submittedName>
</protein>